<gene>
    <name evidence="2" type="ORF">METZ01_LOCUS459909</name>
</gene>
<proteinExistence type="predicted"/>
<organism evidence="2">
    <name type="scientific">marine metagenome</name>
    <dbReference type="NCBI Taxonomy" id="408172"/>
    <lineage>
        <taxon>unclassified sequences</taxon>
        <taxon>metagenomes</taxon>
        <taxon>ecological metagenomes</taxon>
    </lineage>
</organism>
<keyword evidence="1" id="KW-1133">Transmembrane helix</keyword>
<dbReference type="EMBL" id="UINC01192092">
    <property type="protein sequence ID" value="SVE07055.1"/>
    <property type="molecule type" value="Genomic_DNA"/>
</dbReference>
<reference evidence="2" key="1">
    <citation type="submission" date="2018-05" db="EMBL/GenBank/DDBJ databases">
        <authorList>
            <person name="Lanie J.A."/>
            <person name="Ng W.-L."/>
            <person name="Kazmierczak K.M."/>
            <person name="Andrzejewski T.M."/>
            <person name="Davidsen T.M."/>
            <person name="Wayne K.J."/>
            <person name="Tettelin H."/>
            <person name="Glass J.I."/>
            <person name="Rusch D."/>
            <person name="Podicherti R."/>
            <person name="Tsui H.-C.T."/>
            <person name="Winkler M.E."/>
        </authorList>
    </citation>
    <scope>NUCLEOTIDE SEQUENCE</scope>
</reference>
<feature type="transmembrane region" description="Helical" evidence="1">
    <location>
        <begin position="16"/>
        <end position="38"/>
    </location>
</feature>
<evidence type="ECO:0000313" key="2">
    <source>
        <dbReference type="EMBL" id="SVE07055.1"/>
    </source>
</evidence>
<keyword evidence="1" id="KW-0472">Membrane</keyword>
<protein>
    <submittedName>
        <fullName evidence="2">Uncharacterized protein</fullName>
    </submittedName>
</protein>
<feature type="non-terminal residue" evidence="2">
    <location>
        <position position="39"/>
    </location>
</feature>
<sequence length="39" mass="4390">MESEALIEISQINDEFTLLALFVRADIVVKLVIIILFVA</sequence>
<dbReference type="AlphaFoldDB" id="A0A383AIN1"/>
<name>A0A383AIN1_9ZZZZ</name>
<keyword evidence="1" id="KW-0812">Transmembrane</keyword>
<evidence type="ECO:0000256" key="1">
    <source>
        <dbReference type="SAM" id="Phobius"/>
    </source>
</evidence>
<accession>A0A383AIN1</accession>